<evidence type="ECO:0000259" key="1">
    <source>
        <dbReference type="PROSITE" id="PS50263"/>
    </source>
</evidence>
<dbReference type="PROSITE" id="PS01227">
    <property type="entry name" value="UPF0012"/>
    <property type="match status" value="1"/>
</dbReference>
<feature type="domain" description="CN hydrolase" evidence="1">
    <location>
        <begin position="2"/>
        <end position="227"/>
    </location>
</feature>
<dbReference type="InterPro" id="IPR003010">
    <property type="entry name" value="C-N_Hydrolase"/>
</dbReference>
<dbReference type="InterPro" id="IPR001110">
    <property type="entry name" value="UPF0012_CS"/>
</dbReference>
<dbReference type="Pfam" id="PF00795">
    <property type="entry name" value="CN_hydrolase"/>
    <property type="match status" value="1"/>
</dbReference>
<evidence type="ECO:0000313" key="2">
    <source>
        <dbReference type="EMBL" id="KER06478.1"/>
    </source>
</evidence>
<dbReference type="InterPro" id="IPR036526">
    <property type="entry name" value="C-N_Hydrolase_sf"/>
</dbReference>
<dbReference type="GO" id="GO:0050152">
    <property type="term" value="F:omega-amidase activity"/>
    <property type="evidence" value="ECO:0007669"/>
    <property type="project" value="UniProtKB-EC"/>
</dbReference>
<dbReference type="PATRIC" id="fig|1502292.3.peg.642"/>
<name>A0A081S6C5_9ARCH</name>
<reference evidence="2 3" key="1">
    <citation type="submission" date="2014-06" db="EMBL/GenBank/DDBJ databases">
        <authorList>
            <person name="Ngugi D.K."/>
            <person name="Blom J."/>
            <person name="Alam I."/>
            <person name="Rashid M."/>
            <person name="Ba Alawi W."/>
            <person name="Zhang G."/>
            <person name="Hikmawan T."/>
            <person name="Guan Y."/>
            <person name="Antunes A."/>
            <person name="Siam R."/>
            <person name="Eldorry H."/>
            <person name="Bajic V."/>
            <person name="Stingl U."/>
        </authorList>
    </citation>
    <scope>NUCLEOTIDE SEQUENCE [LARGE SCALE GENOMIC DNA]</scope>
    <source>
        <strain evidence="2">SCGC AAA799-E16</strain>
    </source>
</reference>
<dbReference type="SUPFAM" id="SSF56317">
    <property type="entry name" value="Carbon-nitrogen hydrolase"/>
    <property type="match status" value="1"/>
</dbReference>
<dbReference type="PANTHER" id="PTHR23088">
    <property type="entry name" value="NITRILASE-RELATED"/>
    <property type="match status" value="1"/>
</dbReference>
<organism evidence="2 3">
    <name type="scientific">Marine Group I thaumarchaeote SCGC AAA799-E16</name>
    <dbReference type="NCBI Taxonomy" id="1502292"/>
    <lineage>
        <taxon>Archaea</taxon>
        <taxon>Nitrososphaerota</taxon>
        <taxon>Marine Group I</taxon>
    </lineage>
</organism>
<proteinExistence type="predicted"/>
<keyword evidence="3" id="KW-1185">Reference proteome</keyword>
<dbReference type="CDD" id="cd07197">
    <property type="entry name" value="nitrilase"/>
    <property type="match status" value="1"/>
</dbReference>
<dbReference type="AlphaFoldDB" id="A0A081S6C5"/>
<gene>
    <name evidence="2" type="ORF">AAA799E16_00716</name>
</gene>
<dbReference type="PANTHER" id="PTHR23088:SF27">
    <property type="entry name" value="DEAMINATED GLUTATHIONE AMIDASE"/>
    <property type="match status" value="1"/>
</dbReference>
<dbReference type="EMBL" id="JNVL01000008">
    <property type="protein sequence ID" value="KER06478.1"/>
    <property type="molecule type" value="Genomic_DNA"/>
</dbReference>
<dbReference type="EC" id="3.5.1.3" evidence="2"/>
<dbReference type="Proteomes" id="UP000028027">
    <property type="component" value="Unassembled WGS sequence"/>
</dbReference>
<sequence length="245" mass="28301">MVKLGMIQTVSYQNNQKGISRVSQILRELGRQETDIICLPEQWLKENRISDFDSEFSEFKEIARDFSMTIIPGAFYENKKKNTSIIAPVIGPEGEFIGRQEKIHPFDYERNTVKPGKEAKIFNTACKFGVVICYDMVFPQVANTLTKKGAQVLLSPSRIVRRGIESWQMYVQVRALENRIPILAANVENRRFGGNSLLVDLVENNKVVNTKLTKLKKEDSISKEFKLEKYQKNRKIRFSDAKKFR</sequence>
<dbReference type="PROSITE" id="PS50263">
    <property type="entry name" value="CN_HYDROLASE"/>
    <property type="match status" value="1"/>
</dbReference>
<evidence type="ECO:0000313" key="3">
    <source>
        <dbReference type="Proteomes" id="UP000028027"/>
    </source>
</evidence>
<dbReference type="Gene3D" id="3.60.110.10">
    <property type="entry name" value="Carbon-nitrogen hydrolase"/>
    <property type="match status" value="1"/>
</dbReference>
<protein>
    <submittedName>
        <fullName evidence="2">Omega-amidase protein</fullName>
        <ecNumber evidence="2">3.5.1.3</ecNumber>
    </submittedName>
</protein>
<keyword evidence="2" id="KW-0378">Hydrolase</keyword>
<accession>A0A081S6C5</accession>
<comment type="caution">
    <text evidence="2">The sequence shown here is derived from an EMBL/GenBank/DDBJ whole genome shotgun (WGS) entry which is preliminary data.</text>
</comment>